<name>A0A7D8YXG9_9HELO</name>
<evidence type="ECO:0000313" key="3">
    <source>
        <dbReference type="Proteomes" id="UP000481288"/>
    </source>
</evidence>
<sequence>MLLPTLSVSMLGFAAISSKSAPYLNSRFEEHAIKRDAIMPAERGLTWTPKKRQSSINQIASVTDISIQQDFSSFSKQTVVIINQLQANILQLQQILLEQELVALVQEQLFLLQLENSIVDNIRKNHYKNKNSNVNTIIVIVQQVSDNRGGNQKNRYITRQIQSNSNVQEQVVVIIQEQNTIQVGGSGSNSNSNSNGASPTGSSSAAQSTGSVSAAANATAIGTYQPDLAQFPGYTPNIDLLPADLQQAPQFNFGTQGADPAIIIQANQAVFVQFNDQSQKAQDQSTVSAEIITAVSGEGTLSKATTAVVRSKVW</sequence>
<evidence type="ECO:0000256" key="1">
    <source>
        <dbReference type="SAM" id="MobiDB-lite"/>
    </source>
</evidence>
<protein>
    <submittedName>
        <fullName evidence="2">Uncharacterized protein</fullName>
    </submittedName>
</protein>
<evidence type="ECO:0000313" key="2">
    <source>
        <dbReference type="EMBL" id="TVY53464.1"/>
    </source>
</evidence>
<accession>A0A7D8YXG9</accession>
<organism evidence="2 3">
    <name type="scientific">Lachnellula cervina</name>
    <dbReference type="NCBI Taxonomy" id="1316786"/>
    <lineage>
        <taxon>Eukaryota</taxon>
        <taxon>Fungi</taxon>
        <taxon>Dikarya</taxon>
        <taxon>Ascomycota</taxon>
        <taxon>Pezizomycotina</taxon>
        <taxon>Leotiomycetes</taxon>
        <taxon>Helotiales</taxon>
        <taxon>Lachnaceae</taxon>
        <taxon>Lachnellula</taxon>
    </lineage>
</organism>
<feature type="region of interest" description="Disordered" evidence="1">
    <location>
        <begin position="184"/>
        <end position="208"/>
    </location>
</feature>
<dbReference type="AlphaFoldDB" id="A0A7D8YXG9"/>
<proteinExistence type="predicted"/>
<comment type="caution">
    <text evidence="2">The sequence shown here is derived from an EMBL/GenBank/DDBJ whole genome shotgun (WGS) entry which is preliminary data.</text>
</comment>
<keyword evidence="3" id="KW-1185">Reference proteome</keyword>
<gene>
    <name evidence="2" type="ORF">LCER1_G006582</name>
</gene>
<reference evidence="2 3" key="1">
    <citation type="submission" date="2018-05" db="EMBL/GenBank/DDBJ databases">
        <title>Whole genome sequencing for identification of molecular markers to develop diagnostic detection tools for the regulated plant pathogen Lachnellula willkommii.</title>
        <authorList>
            <person name="Giroux E."/>
            <person name="Bilodeau G."/>
        </authorList>
    </citation>
    <scope>NUCLEOTIDE SEQUENCE [LARGE SCALE GENOMIC DNA]</scope>
    <source>
        <strain evidence="2 3">CBS 625.97</strain>
    </source>
</reference>
<dbReference type="OrthoDB" id="4851124at2759"/>
<dbReference type="EMBL" id="QGMG01000452">
    <property type="protein sequence ID" value="TVY53464.1"/>
    <property type="molecule type" value="Genomic_DNA"/>
</dbReference>
<dbReference type="Proteomes" id="UP000481288">
    <property type="component" value="Unassembled WGS sequence"/>
</dbReference>